<dbReference type="CDD" id="cd00051">
    <property type="entry name" value="EFh"/>
    <property type="match status" value="1"/>
</dbReference>
<dbReference type="Pfam" id="PF13499">
    <property type="entry name" value="EF-hand_7"/>
    <property type="match status" value="1"/>
</dbReference>
<dbReference type="InterPro" id="IPR011992">
    <property type="entry name" value="EF-hand-dom_pair"/>
</dbReference>
<dbReference type="SMART" id="SM00220">
    <property type="entry name" value="S_TKc"/>
    <property type="match status" value="1"/>
</dbReference>
<dbReference type="SUPFAM" id="SSF56112">
    <property type="entry name" value="Protein kinase-like (PK-like)"/>
    <property type="match status" value="1"/>
</dbReference>
<evidence type="ECO:0000256" key="7">
    <source>
        <dbReference type="ARBA" id="ARBA00024334"/>
    </source>
</evidence>
<evidence type="ECO:0000313" key="10">
    <source>
        <dbReference type="EMBL" id="CAK0838397.1"/>
    </source>
</evidence>
<comment type="similarity">
    <text evidence="7">Belongs to the protein kinase superfamily. Ser/Thr protein kinase family. CDPK subfamily.</text>
</comment>
<dbReference type="InterPro" id="IPR050205">
    <property type="entry name" value="CDPK_Ser/Thr_kinases"/>
</dbReference>
<feature type="non-terminal residue" evidence="10">
    <location>
        <position position="1"/>
    </location>
</feature>
<keyword evidence="4" id="KW-0547">Nucleotide-binding</keyword>
<dbReference type="Gene3D" id="1.10.510.10">
    <property type="entry name" value="Transferase(Phosphotransferase) domain 1"/>
    <property type="match status" value="1"/>
</dbReference>
<comment type="cofactor">
    <cofactor evidence="1">
        <name>Mg(2+)</name>
        <dbReference type="ChEBI" id="CHEBI:18420"/>
    </cofactor>
</comment>
<sequence length="258" mass="29111">VSCGTLAYVAPEVLGGSYDCACDLWSLGVCVFILLSGYMPFDGSDMNQVLLIKSGKWDFEDPVWERVSEKAKDFIRKLLVVDPTKRMTAAEALRHPWLVEREHASDGAVDGSILSALQSFARASKFRHACMEMMAWSLSFEERTQVRAAFEELDVAREGTITLAAFREVLESRFELSDEDVAAVFRALDACNDHRIHYSEFLAAMVSTRISLHEGLLRWPNCSRRSTRTSRARCLSRSSCGTCRAGRRPTRMRWRPTG</sequence>
<dbReference type="InterPro" id="IPR000719">
    <property type="entry name" value="Prot_kinase_dom"/>
</dbReference>
<evidence type="ECO:0000256" key="2">
    <source>
        <dbReference type="ARBA" id="ARBA00022527"/>
    </source>
</evidence>
<dbReference type="SUPFAM" id="SSF47473">
    <property type="entry name" value="EF-hand"/>
    <property type="match status" value="1"/>
</dbReference>
<accession>A0ABN9T0K7</accession>
<evidence type="ECO:0000313" key="11">
    <source>
        <dbReference type="Proteomes" id="UP001189429"/>
    </source>
</evidence>
<keyword evidence="3" id="KW-0808">Transferase</keyword>
<name>A0ABN9T0K7_9DINO</name>
<feature type="domain" description="Protein kinase" evidence="8">
    <location>
        <begin position="1"/>
        <end position="98"/>
    </location>
</feature>
<feature type="domain" description="EF-hand" evidence="9">
    <location>
        <begin position="176"/>
        <end position="211"/>
    </location>
</feature>
<dbReference type="InterPro" id="IPR002048">
    <property type="entry name" value="EF_hand_dom"/>
</dbReference>
<dbReference type="EMBL" id="CAUYUJ010014220">
    <property type="protein sequence ID" value="CAK0838397.1"/>
    <property type="molecule type" value="Genomic_DNA"/>
</dbReference>
<evidence type="ECO:0000256" key="3">
    <source>
        <dbReference type="ARBA" id="ARBA00022679"/>
    </source>
</evidence>
<evidence type="ECO:0000259" key="9">
    <source>
        <dbReference type="PROSITE" id="PS50222"/>
    </source>
</evidence>
<dbReference type="PROSITE" id="PS50222">
    <property type="entry name" value="EF_HAND_2"/>
    <property type="match status" value="1"/>
</dbReference>
<keyword evidence="6" id="KW-0067">ATP-binding</keyword>
<comment type="caution">
    <text evidence="10">The sequence shown here is derived from an EMBL/GenBank/DDBJ whole genome shotgun (WGS) entry which is preliminary data.</text>
</comment>
<reference evidence="10" key="1">
    <citation type="submission" date="2023-10" db="EMBL/GenBank/DDBJ databases">
        <authorList>
            <person name="Chen Y."/>
            <person name="Shah S."/>
            <person name="Dougan E. K."/>
            <person name="Thang M."/>
            <person name="Chan C."/>
        </authorList>
    </citation>
    <scope>NUCLEOTIDE SEQUENCE [LARGE SCALE GENOMIC DNA]</scope>
</reference>
<evidence type="ECO:0000256" key="5">
    <source>
        <dbReference type="ARBA" id="ARBA00022777"/>
    </source>
</evidence>
<protein>
    <recommendedName>
        <fullName evidence="12">Non-specific serine/threonine protein kinase</fullName>
    </recommendedName>
</protein>
<dbReference type="Gene3D" id="1.10.238.10">
    <property type="entry name" value="EF-hand"/>
    <property type="match status" value="2"/>
</dbReference>
<dbReference type="PANTHER" id="PTHR24349">
    <property type="entry name" value="SERINE/THREONINE-PROTEIN KINASE"/>
    <property type="match status" value="1"/>
</dbReference>
<evidence type="ECO:0000256" key="4">
    <source>
        <dbReference type="ARBA" id="ARBA00022741"/>
    </source>
</evidence>
<dbReference type="Pfam" id="PF00069">
    <property type="entry name" value="Pkinase"/>
    <property type="match status" value="1"/>
</dbReference>
<dbReference type="InterPro" id="IPR011009">
    <property type="entry name" value="Kinase-like_dom_sf"/>
</dbReference>
<proteinExistence type="inferred from homology"/>
<gene>
    <name evidence="10" type="ORF">PCOR1329_LOCUS34351</name>
</gene>
<dbReference type="PROSITE" id="PS50011">
    <property type="entry name" value="PROTEIN_KINASE_DOM"/>
    <property type="match status" value="1"/>
</dbReference>
<evidence type="ECO:0000256" key="6">
    <source>
        <dbReference type="ARBA" id="ARBA00022840"/>
    </source>
</evidence>
<evidence type="ECO:0008006" key="12">
    <source>
        <dbReference type="Google" id="ProtNLM"/>
    </source>
</evidence>
<organism evidence="10 11">
    <name type="scientific">Prorocentrum cordatum</name>
    <dbReference type="NCBI Taxonomy" id="2364126"/>
    <lineage>
        <taxon>Eukaryota</taxon>
        <taxon>Sar</taxon>
        <taxon>Alveolata</taxon>
        <taxon>Dinophyceae</taxon>
        <taxon>Prorocentrales</taxon>
        <taxon>Prorocentraceae</taxon>
        <taxon>Prorocentrum</taxon>
    </lineage>
</organism>
<dbReference type="Proteomes" id="UP001189429">
    <property type="component" value="Unassembled WGS sequence"/>
</dbReference>
<keyword evidence="5" id="KW-0418">Kinase</keyword>
<keyword evidence="2" id="KW-0723">Serine/threonine-protein kinase</keyword>
<evidence type="ECO:0000259" key="8">
    <source>
        <dbReference type="PROSITE" id="PS50011"/>
    </source>
</evidence>
<keyword evidence="11" id="KW-1185">Reference proteome</keyword>
<evidence type="ECO:0000256" key="1">
    <source>
        <dbReference type="ARBA" id="ARBA00001946"/>
    </source>
</evidence>
<dbReference type="SMART" id="SM00054">
    <property type="entry name" value="EFh"/>
    <property type="match status" value="2"/>
</dbReference>